<dbReference type="NCBIfam" id="TIGR00214">
    <property type="entry name" value="lipB"/>
    <property type="match status" value="1"/>
</dbReference>
<proteinExistence type="inferred from homology"/>
<dbReference type="Pfam" id="PF21948">
    <property type="entry name" value="LplA-B_cat"/>
    <property type="match status" value="1"/>
</dbReference>
<evidence type="ECO:0000256" key="3">
    <source>
        <dbReference type="ARBA" id="ARBA00012334"/>
    </source>
</evidence>
<gene>
    <name evidence="8" type="ORF">WICANDRAFT_77340</name>
</gene>
<keyword evidence="5" id="KW-0012">Acyltransferase</keyword>
<feature type="compositionally biased region" description="Polar residues" evidence="6">
    <location>
        <begin position="23"/>
        <end position="32"/>
    </location>
</feature>
<dbReference type="Proteomes" id="UP000094112">
    <property type="component" value="Unassembled WGS sequence"/>
</dbReference>
<dbReference type="Gene3D" id="3.30.930.10">
    <property type="entry name" value="Bira Bifunctional Protein, Domain 2"/>
    <property type="match status" value="1"/>
</dbReference>
<dbReference type="UniPathway" id="UPA00538">
    <property type="reaction ID" value="UER00592"/>
</dbReference>
<dbReference type="PANTHER" id="PTHR10993">
    <property type="entry name" value="OCTANOYLTRANSFERASE"/>
    <property type="match status" value="1"/>
</dbReference>
<dbReference type="PROSITE" id="PS51733">
    <property type="entry name" value="BPL_LPL_CATALYTIC"/>
    <property type="match status" value="1"/>
</dbReference>
<dbReference type="InterPro" id="IPR004143">
    <property type="entry name" value="BPL_LPL_catalytic"/>
</dbReference>
<dbReference type="PROSITE" id="PS01313">
    <property type="entry name" value="LIPB"/>
    <property type="match status" value="1"/>
</dbReference>
<dbReference type="EC" id="2.3.1.181" evidence="3"/>
<evidence type="ECO:0000313" key="9">
    <source>
        <dbReference type="Proteomes" id="UP000094112"/>
    </source>
</evidence>
<feature type="domain" description="BPL/LPL catalytic" evidence="7">
    <location>
        <begin position="124"/>
        <end position="308"/>
    </location>
</feature>
<dbReference type="InterPro" id="IPR000544">
    <property type="entry name" value="Octanoyltransferase"/>
</dbReference>
<dbReference type="InterPro" id="IPR045864">
    <property type="entry name" value="aa-tRNA-synth_II/BPL/LPL"/>
</dbReference>
<dbReference type="InterPro" id="IPR020605">
    <property type="entry name" value="Octanoyltransferase_CS"/>
</dbReference>
<dbReference type="GO" id="GO:0009249">
    <property type="term" value="P:protein lipoylation"/>
    <property type="evidence" value="ECO:0007669"/>
    <property type="project" value="EnsemblFungi"/>
</dbReference>
<dbReference type="RefSeq" id="XP_019039869.1">
    <property type="nucleotide sequence ID" value="XM_019184539.1"/>
</dbReference>
<dbReference type="GO" id="GO:0033819">
    <property type="term" value="F:lipoyl(octanoyl) transferase activity"/>
    <property type="evidence" value="ECO:0007669"/>
    <property type="project" value="UniProtKB-EC"/>
</dbReference>
<organism evidence="8 9">
    <name type="scientific">Wickerhamomyces anomalus (strain ATCC 58044 / CBS 1984 / NCYC 433 / NRRL Y-366-8)</name>
    <name type="common">Yeast</name>
    <name type="synonym">Hansenula anomala</name>
    <dbReference type="NCBI Taxonomy" id="683960"/>
    <lineage>
        <taxon>Eukaryota</taxon>
        <taxon>Fungi</taxon>
        <taxon>Dikarya</taxon>
        <taxon>Ascomycota</taxon>
        <taxon>Saccharomycotina</taxon>
        <taxon>Saccharomycetes</taxon>
        <taxon>Phaffomycetales</taxon>
        <taxon>Wickerhamomycetaceae</taxon>
        <taxon>Wickerhamomyces</taxon>
    </lineage>
</organism>
<evidence type="ECO:0000256" key="2">
    <source>
        <dbReference type="ARBA" id="ARBA00007907"/>
    </source>
</evidence>
<reference evidence="8 9" key="1">
    <citation type="journal article" date="2016" name="Proc. Natl. Acad. Sci. U.S.A.">
        <title>Comparative genomics of biotechnologically important yeasts.</title>
        <authorList>
            <person name="Riley R."/>
            <person name="Haridas S."/>
            <person name="Wolfe K.H."/>
            <person name="Lopes M.R."/>
            <person name="Hittinger C.T."/>
            <person name="Goeker M."/>
            <person name="Salamov A.A."/>
            <person name="Wisecaver J.H."/>
            <person name="Long T.M."/>
            <person name="Calvey C.H."/>
            <person name="Aerts A.L."/>
            <person name="Barry K.W."/>
            <person name="Choi C."/>
            <person name="Clum A."/>
            <person name="Coughlan A.Y."/>
            <person name="Deshpande S."/>
            <person name="Douglass A.P."/>
            <person name="Hanson S.J."/>
            <person name="Klenk H.-P."/>
            <person name="LaButti K.M."/>
            <person name="Lapidus A."/>
            <person name="Lindquist E.A."/>
            <person name="Lipzen A.M."/>
            <person name="Meier-Kolthoff J.P."/>
            <person name="Ohm R.A."/>
            <person name="Otillar R.P."/>
            <person name="Pangilinan J.L."/>
            <person name="Peng Y."/>
            <person name="Rokas A."/>
            <person name="Rosa C.A."/>
            <person name="Scheuner C."/>
            <person name="Sibirny A.A."/>
            <person name="Slot J.C."/>
            <person name="Stielow J.B."/>
            <person name="Sun H."/>
            <person name="Kurtzman C.P."/>
            <person name="Blackwell M."/>
            <person name="Grigoriev I.V."/>
            <person name="Jeffries T.W."/>
        </authorList>
    </citation>
    <scope>NUCLEOTIDE SEQUENCE [LARGE SCALE GENOMIC DNA]</scope>
    <source>
        <strain evidence="9">ATCC 58044 / CBS 1984 / NCYC 433 / NRRL Y-366-8</strain>
    </source>
</reference>
<comment type="similarity">
    <text evidence="2">Belongs to the LipB family.</text>
</comment>
<feature type="region of interest" description="Disordered" evidence="6">
    <location>
        <begin position="23"/>
        <end position="46"/>
    </location>
</feature>
<evidence type="ECO:0000256" key="4">
    <source>
        <dbReference type="ARBA" id="ARBA00022679"/>
    </source>
</evidence>
<evidence type="ECO:0000313" key="8">
    <source>
        <dbReference type="EMBL" id="ODQ60662.1"/>
    </source>
</evidence>
<dbReference type="EMBL" id="KV454209">
    <property type="protein sequence ID" value="ODQ60662.1"/>
    <property type="molecule type" value="Genomic_DNA"/>
</dbReference>
<evidence type="ECO:0000256" key="5">
    <source>
        <dbReference type="ARBA" id="ARBA00023315"/>
    </source>
</evidence>
<sequence length="328" mass="37070">MMMLKRQILQKPLILRSFRREISTSTPDSTNQVPPPPSPPSPLTSESCTKFAPLKESAKTLRHLRFTVPYDYHEAHKIQTEFVSAFLDFKKMASKIDRSNRELASKGLESNDYEKKIVQAILENKPPPTVLSFEFKPIFTAGQREKKRLSGEDIAKLKNTGYDFVQTDRGGEITFHNPGQLVVYPIIDLRDFKNLTVKCFVSLIEDTVIKMLSKHNIHAKKTENTGVWIDENTKISSIGLQVRRAVTFHGVSLNVRNEIPKIEDAGFVFCGLPGKTQTTMKELGTDITISQAAREFVRELATNLGVEKVETIELDSLALHTDDPDRVQ</sequence>
<dbReference type="SUPFAM" id="SSF55681">
    <property type="entry name" value="Class II aaRS and biotin synthetases"/>
    <property type="match status" value="1"/>
</dbReference>
<dbReference type="STRING" id="683960.A0A1E3P6S6"/>
<feature type="compositionally biased region" description="Pro residues" evidence="6">
    <location>
        <begin position="33"/>
        <end position="42"/>
    </location>
</feature>
<name>A0A1E3P6S6_WICAA</name>
<dbReference type="PANTHER" id="PTHR10993:SF7">
    <property type="entry name" value="LIPOYLTRANSFERASE 2, MITOCHONDRIAL-RELATED"/>
    <property type="match status" value="1"/>
</dbReference>
<comment type="pathway">
    <text evidence="1">Protein modification; protein lipoylation via endogenous pathway; protein N(6)-(lipoyl)lysine from octanoyl-[acyl-carrier-protein]: step 1/2.</text>
</comment>
<keyword evidence="9" id="KW-1185">Reference proteome</keyword>
<protein>
    <recommendedName>
        <fullName evidence="3">lipoyl(octanoyl) transferase</fullName>
        <ecNumber evidence="3">2.3.1.181</ecNumber>
    </recommendedName>
</protein>
<evidence type="ECO:0000256" key="6">
    <source>
        <dbReference type="SAM" id="MobiDB-lite"/>
    </source>
</evidence>
<evidence type="ECO:0000259" key="7">
    <source>
        <dbReference type="PROSITE" id="PS51733"/>
    </source>
</evidence>
<accession>A0A1E3P6S6</accession>
<dbReference type="OrthoDB" id="19908at2759"/>
<dbReference type="GeneID" id="30201785"/>
<dbReference type="GO" id="GO:0016874">
    <property type="term" value="F:ligase activity"/>
    <property type="evidence" value="ECO:0007669"/>
    <property type="project" value="EnsemblFungi"/>
</dbReference>
<dbReference type="AlphaFoldDB" id="A0A1E3P6S6"/>
<keyword evidence="4" id="KW-0808">Transferase</keyword>
<evidence type="ECO:0000256" key="1">
    <source>
        <dbReference type="ARBA" id="ARBA00004821"/>
    </source>
</evidence>